<feature type="transmembrane region" description="Helical" evidence="8">
    <location>
        <begin position="163"/>
        <end position="181"/>
    </location>
</feature>
<comment type="subcellular location">
    <subcellularLocation>
        <location evidence="1">Cell membrane</location>
        <topology evidence="1">Multi-pass membrane protein</topology>
    </subcellularLocation>
</comment>
<comment type="caution">
    <text evidence="9">The sequence shown here is derived from an EMBL/GenBank/DDBJ whole genome shotgun (WGS) entry which is preliminary data.</text>
</comment>
<evidence type="ECO:0000256" key="7">
    <source>
        <dbReference type="ARBA" id="ARBA00023136"/>
    </source>
</evidence>
<comment type="similarity">
    <text evidence="2">Belongs to the AzlC family.</text>
</comment>
<dbReference type="InterPro" id="IPR011606">
    <property type="entry name" value="Brnchd-chn_aa_trnsp_permease"/>
</dbReference>
<dbReference type="PANTHER" id="PTHR34979:SF1">
    <property type="entry name" value="INNER MEMBRANE PROTEIN YGAZ"/>
    <property type="match status" value="1"/>
</dbReference>
<dbReference type="RefSeq" id="WP_204805180.1">
    <property type="nucleotide sequence ID" value="NZ_JACSNX010000021.1"/>
</dbReference>
<keyword evidence="3" id="KW-0813">Transport</keyword>
<gene>
    <name evidence="9" type="ORF">H9X91_11390</name>
</gene>
<accession>A0ABS2FYB3</accession>
<evidence type="ECO:0000256" key="4">
    <source>
        <dbReference type="ARBA" id="ARBA00022475"/>
    </source>
</evidence>
<feature type="transmembrane region" description="Helical" evidence="8">
    <location>
        <begin position="136"/>
        <end position="156"/>
    </location>
</feature>
<evidence type="ECO:0000256" key="2">
    <source>
        <dbReference type="ARBA" id="ARBA00010735"/>
    </source>
</evidence>
<evidence type="ECO:0000256" key="3">
    <source>
        <dbReference type="ARBA" id="ARBA00022448"/>
    </source>
</evidence>
<sequence length="240" mass="26219">MEETQRHQRRAALRAAFPATIPVMTGFLCLGIAYGVLMQSKGYGPGWSVLMSAIAFGGSMQFVAITLLTTAFDPIQAFLLSVMVNARHMFYGLSLLDKYKGLGKVRPFLIYVLCDETFSLVSTLEPPEGVAGKDFYFWISLLDYLYWITGTALGGLAGNLITFDTTGLDFALTALFVVLFLEQWKKPENRPAGIIGILCAAVSLAVFQADNMVIPAMALVLAVLLGTRRRLDRSGEEGGR</sequence>
<evidence type="ECO:0000313" key="9">
    <source>
        <dbReference type="EMBL" id="MBM6852041.1"/>
    </source>
</evidence>
<feature type="transmembrane region" description="Helical" evidence="8">
    <location>
        <begin position="49"/>
        <end position="69"/>
    </location>
</feature>
<evidence type="ECO:0000313" key="10">
    <source>
        <dbReference type="Proteomes" id="UP000719500"/>
    </source>
</evidence>
<evidence type="ECO:0000256" key="8">
    <source>
        <dbReference type="SAM" id="Phobius"/>
    </source>
</evidence>
<evidence type="ECO:0000256" key="1">
    <source>
        <dbReference type="ARBA" id="ARBA00004651"/>
    </source>
</evidence>
<organism evidence="9 10">
    <name type="scientific">Oscillibacter valericigenes</name>
    <dbReference type="NCBI Taxonomy" id="351091"/>
    <lineage>
        <taxon>Bacteria</taxon>
        <taxon>Bacillati</taxon>
        <taxon>Bacillota</taxon>
        <taxon>Clostridia</taxon>
        <taxon>Eubacteriales</taxon>
        <taxon>Oscillospiraceae</taxon>
        <taxon>Oscillibacter</taxon>
    </lineage>
</organism>
<reference evidence="9 10" key="1">
    <citation type="journal article" date="2021" name="Sci. Rep.">
        <title>The distribution of antibiotic resistance genes in chicken gut microbiota commensals.</title>
        <authorList>
            <person name="Juricova H."/>
            <person name="Matiasovicova J."/>
            <person name="Kubasova T."/>
            <person name="Cejkova D."/>
            <person name="Rychlik I."/>
        </authorList>
    </citation>
    <scope>NUCLEOTIDE SEQUENCE [LARGE SCALE GENOMIC DNA]</scope>
    <source>
        <strain evidence="9 10">An411</strain>
    </source>
</reference>
<feature type="transmembrane region" description="Helical" evidence="8">
    <location>
        <begin position="193"/>
        <end position="225"/>
    </location>
</feature>
<evidence type="ECO:0000256" key="6">
    <source>
        <dbReference type="ARBA" id="ARBA00022989"/>
    </source>
</evidence>
<evidence type="ECO:0000256" key="5">
    <source>
        <dbReference type="ARBA" id="ARBA00022692"/>
    </source>
</evidence>
<dbReference type="EMBL" id="JACSNX010000021">
    <property type="protein sequence ID" value="MBM6852041.1"/>
    <property type="molecule type" value="Genomic_DNA"/>
</dbReference>
<dbReference type="PANTHER" id="PTHR34979">
    <property type="entry name" value="INNER MEMBRANE PROTEIN YGAZ"/>
    <property type="match status" value="1"/>
</dbReference>
<keyword evidence="4" id="KW-1003">Cell membrane</keyword>
<keyword evidence="6 8" id="KW-1133">Transmembrane helix</keyword>
<keyword evidence="7 8" id="KW-0472">Membrane</keyword>
<proteinExistence type="inferred from homology"/>
<keyword evidence="10" id="KW-1185">Reference proteome</keyword>
<protein>
    <submittedName>
        <fullName evidence="9">AzlC family ABC transporter permease</fullName>
    </submittedName>
</protein>
<keyword evidence="5 8" id="KW-0812">Transmembrane</keyword>
<feature type="transmembrane region" description="Helical" evidence="8">
    <location>
        <begin position="15"/>
        <end position="37"/>
    </location>
</feature>
<dbReference type="Pfam" id="PF03591">
    <property type="entry name" value="AzlC"/>
    <property type="match status" value="1"/>
</dbReference>
<name>A0ABS2FYB3_9FIRM</name>
<dbReference type="Proteomes" id="UP000719500">
    <property type="component" value="Unassembled WGS sequence"/>
</dbReference>